<dbReference type="OrthoDB" id="5678421at2"/>
<proteinExistence type="predicted"/>
<organism evidence="2 3">
    <name type="scientific">Mannheimia haemolytica</name>
    <name type="common">Pasteurella haemolytica</name>
    <dbReference type="NCBI Taxonomy" id="75985"/>
    <lineage>
        <taxon>Bacteria</taxon>
        <taxon>Pseudomonadati</taxon>
        <taxon>Pseudomonadota</taxon>
        <taxon>Gammaproteobacteria</taxon>
        <taxon>Pasteurellales</taxon>
        <taxon>Pasteurellaceae</taxon>
        <taxon>Mannheimia</taxon>
    </lineage>
</organism>
<dbReference type="EMBL" id="VAJB01000026">
    <property type="protein sequence ID" value="TRB73348.1"/>
    <property type="molecule type" value="Genomic_DNA"/>
</dbReference>
<dbReference type="Proteomes" id="UP000318394">
    <property type="component" value="Unassembled WGS sequence"/>
</dbReference>
<protein>
    <submittedName>
        <fullName evidence="2">Uncharacterized protein</fullName>
    </submittedName>
</protein>
<dbReference type="KEGG" id="mhay:VK67_07480"/>
<evidence type="ECO:0000313" key="4">
    <source>
        <dbReference type="Proteomes" id="UP000318394"/>
    </source>
</evidence>
<dbReference type="Proteomes" id="UP000315164">
    <property type="component" value="Unassembled WGS sequence"/>
</dbReference>
<reference evidence="3 4" key="1">
    <citation type="journal article" date="2019" name="Vet. Microbiol.">
        <title>Genetic characterization of susceptible and multi-drug resistant Mannheimia haemolytica isolated from high-risk stocker calves prior to and after antimicrobial metaphylaxis.</title>
        <authorList>
            <person name="Snyder E.R."/>
            <person name="Alvarez-Narvaez S."/>
            <person name="Credille B.C."/>
        </authorList>
    </citation>
    <scope>NUCLEOTIDE SEQUENCE [LARGE SCALE GENOMIC DNA]</scope>
    <source>
        <strain evidence="2 3">UGA-R5-128-1</strain>
        <strain evidence="1 4">UGA-R7-163-1</strain>
    </source>
</reference>
<name>A0A547ED13_MANHA</name>
<dbReference type="EMBL" id="VAJI01000044">
    <property type="protein sequence ID" value="TRB34723.1"/>
    <property type="molecule type" value="Genomic_DNA"/>
</dbReference>
<dbReference type="KEGG" id="mhaq:WC39_07480"/>
<dbReference type="RefSeq" id="WP_006250231.1">
    <property type="nucleotide sequence ID" value="NZ_CP011098.1"/>
</dbReference>
<sequence>MTNYKLPARKWYTLEQATKRIKQLTGEDIEIEDLLHYWYLRKLELSIYLNRNGNGDLIIGNHSFNKEEYIVLEQPQIIIREDGSIELEGKESEEEFELEHIFKKYRFDSFSTYTGLISIYSSTFGSVNIESEIIKNGICLNFARQLISAKHPETKKRISLHLKILDFDKGRNTYLAPADLFILDEHLNEFILGNGGDEIEKISKNNKTQFSSTIRENQINFIRALLYMDYGIETPQEVKNAINSGELGRKIEKFRRENPNIENDKNFKFPTSVTLSNWYSKA</sequence>
<dbReference type="GeneID" id="67369203"/>
<gene>
    <name evidence="2" type="ORF">FEA53_10595</name>
    <name evidence="1" type="ORF">FEB89_12615</name>
</gene>
<keyword evidence="4" id="KW-1185">Reference proteome</keyword>
<evidence type="ECO:0000313" key="1">
    <source>
        <dbReference type="EMBL" id="TRB34723.1"/>
    </source>
</evidence>
<accession>A0A547ED13</accession>
<comment type="caution">
    <text evidence="2">The sequence shown here is derived from an EMBL/GenBank/DDBJ whole genome shotgun (WGS) entry which is preliminary data.</text>
</comment>
<evidence type="ECO:0000313" key="3">
    <source>
        <dbReference type="Proteomes" id="UP000315164"/>
    </source>
</evidence>
<dbReference type="AlphaFoldDB" id="A0A547ED13"/>
<evidence type="ECO:0000313" key="2">
    <source>
        <dbReference type="EMBL" id="TRB73348.1"/>
    </source>
</evidence>